<proteinExistence type="inferred from homology"/>
<dbReference type="EMBL" id="QICS01000001">
    <property type="protein sequence ID" value="PXV96088.1"/>
    <property type="molecule type" value="Genomic_DNA"/>
</dbReference>
<dbReference type="OrthoDB" id="9802516at2"/>
<comment type="caution">
    <text evidence="3">The sequence shown here is derived from an EMBL/GenBank/DDBJ whole genome shotgun (WGS) entry which is preliminary data.</text>
</comment>
<dbReference type="GO" id="GO:0004519">
    <property type="term" value="F:endonuclease activity"/>
    <property type="evidence" value="ECO:0007669"/>
    <property type="project" value="UniProtKB-KW"/>
</dbReference>
<gene>
    <name evidence="3" type="ORF">C8E03_101721</name>
    <name evidence="4" type="ORF">CG710_018930</name>
</gene>
<evidence type="ECO:0000256" key="1">
    <source>
        <dbReference type="ARBA" id="ARBA00006738"/>
    </source>
</evidence>
<dbReference type="SUPFAM" id="SSF52980">
    <property type="entry name" value="Restriction endonuclease-like"/>
    <property type="match status" value="1"/>
</dbReference>
<dbReference type="Pfam" id="PF02021">
    <property type="entry name" value="UPF0102"/>
    <property type="match status" value="1"/>
</dbReference>
<dbReference type="CDD" id="cd20736">
    <property type="entry name" value="PoNe_Nuclease"/>
    <property type="match status" value="1"/>
</dbReference>
<dbReference type="Proteomes" id="UP000216411">
    <property type="component" value="Unassembled WGS sequence"/>
</dbReference>
<dbReference type="InterPro" id="IPR011856">
    <property type="entry name" value="tRNA_endonuc-like_dom_sf"/>
</dbReference>
<dbReference type="NCBIfam" id="TIGR00252">
    <property type="entry name" value="YraN family protein"/>
    <property type="match status" value="1"/>
</dbReference>
<dbReference type="AlphaFoldDB" id="A0A255I5D2"/>
<keyword evidence="3" id="KW-0378">Hydrolase</keyword>
<dbReference type="RefSeq" id="WP_094378666.1">
    <property type="nucleotide sequence ID" value="NZ_NOKA02000073.1"/>
</dbReference>
<evidence type="ECO:0000313" key="6">
    <source>
        <dbReference type="Proteomes" id="UP000247523"/>
    </source>
</evidence>
<dbReference type="GO" id="GO:0003676">
    <property type="term" value="F:nucleic acid binding"/>
    <property type="evidence" value="ECO:0007669"/>
    <property type="project" value="InterPro"/>
</dbReference>
<dbReference type="Proteomes" id="UP000247523">
    <property type="component" value="Unassembled WGS sequence"/>
</dbReference>
<organism evidence="3 6">
    <name type="scientific">Lachnotalea glycerini</name>
    <dbReference type="NCBI Taxonomy" id="1763509"/>
    <lineage>
        <taxon>Bacteria</taxon>
        <taxon>Bacillati</taxon>
        <taxon>Bacillota</taxon>
        <taxon>Clostridia</taxon>
        <taxon>Lachnospirales</taxon>
        <taxon>Lachnospiraceae</taxon>
        <taxon>Lachnotalea</taxon>
    </lineage>
</organism>
<dbReference type="EMBL" id="NOKA02000073">
    <property type="protein sequence ID" value="RDY29081.1"/>
    <property type="molecule type" value="Genomic_DNA"/>
</dbReference>
<keyword evidence="5" id="KW-1185">Reference proteome</keyword>
<dbReference type="PANTHER" id="PTHR34039">
    <property type="entry name" value="UPF0102 PROTEIN YRAN"/>
    <property type="match status" value="1"/>
</dbReference>
<dbReference type="NCBIfam" id="NF009150">
    <property type="entry name" value="PRK12497.1-3"/>
    <property type="match status" value="1"/>
</dbReference>
<dbReference type="HAMAP" id="MF_00048">
    <property type="entry name" value="UPF0102"/>
    <property type="match status" value="1"/>
</dbReference>
<sequence length="122" mass="14125">MNKRSLGDSYECIALLYLQAEGFEIIERNFRCKMGEIDIIAKKDGYLRFIEVKYRSDKRAGNPEEAVNCKKQRLISRSALYYMMKNGYSTDISCCFDVVAILGNEIRLYENAFEYCNDGKAL</sequence>
<keyword evidence="3" id="KW-0255">Endonuclease</keyword>
<reference evidence="3 6" key="2">
    <citation type="submission" date="2018-05" db="EMBL/GenBank/DDBJ databases">
        <title>Genomic Encyclopedia of Type Strains, Phase IV (KMG-IV): sequencing the most valuable type-strain genomes for metagenomic binning, comparative biology and taxonomic classification.</title>
        <authorList>
            <person name="Goeker M."/>
        </authorList>
    </citation>
    <scope>NUCLEOTIDE SEQUENCE [LARGE SCALE GENOMIC DNA]</scope>
    <source>
        <strain evidence="3 6">DSM 28816</strain>
    </source>
</reference>
<dbReference type="InterPro" id="IPR003509">
    <property type="entry name" value="UPF0102_YraN-like"/>
</dbReference>
<evidence type="ECO:0000313" key="4">
    <source>
        <dbReference type="EMBL" id="RDY29081.1"/>
    </source>
</evidence>
<dbReference type="InterPro" id="IPR011335">
    <property type="entry name" value="Restrct_endonuc-II-like"/>
</dbReference>
<reference evidence="4 5" key="1">
    <citation type="journal article" date="2017" name="Genome Announc.">
        <title>Draft Genome Sequence of a Sporulating and Motile Strain of Lachnotalea glycerini Isolated from Water in Quebec City, Canada.</title>
        <authorList>
            <person name="Maheux A.F."/>
            <person name="Boudreau D.K."/>
            <person name="Berube E."/>
            <person name="Boissinot M."/>
            <person name="Raymond F."/>
            <person name="Brodeur S."/>
            <person name="Corbeil J."/>
            <person name="Isabel S."/>
            <person name="Omar R.F."/>
            <person name="Bergeron M.G."/>
        </authorList>
    </citation>
    <scope>NUCLEOTIDE SEQUENCE [LARGE SCALE GENOMIC DNA]</scope>
    <source>
        <strain evidence="4 5">CCRI-19302</strain>
    </source>
</reference>
<dbReference type="PANTHER" id="PTHR34039:SF1">
    <property type="entry name" value="UPF0102 PROTEIN YRAN"/>
    <property type="match status" value="1"/>
</dbReference>
<comment type="similarity">
    <text evidence="1 2">Belongs to the UPF0102 family.</text>
</comment>
<dbReference type="Gene3D" id="3.40.1350.10">
    <property type="match status" value="1"/>
</dbReference>
<reference evidence="4" key="3">
    <citation type="submission" date="2018-07" db="EMBL/GenBank/DDBJ databases">
        <authorList>
            <person name="Quirk P.G."/>
            <person name="Krulwich T.A."/>
        </authorList>
    </citation>
    <scope>NUCLEOTIDE SEQUENCE</scope>
    <source>
        <strain evidence="4">CCRI-19302</strain>
    </source>
</reference>
<keyword evidence="3" id="KW-0540">Nuclease</keyword>
<accession>A0A255I5D2</accession>
<protein>
    <recommendedName>
        <fullName evidence="2">UPF0102 protein C8E03_101721</fullName>
    </recommendedName>
</protein>
<evidence type="ECO:0000313" key="5">
    <source>
        <dbReference type="Proteomes" id="UP000216411"/>
    </source>
</evidence>
<evidence type="ECO:0000256" key="2">
    <source>
        <dbReference type="HAMAP-Rule" id="MF_00048"/>
    </source>
</evidence>
<name>A0A255I5D2_9FIRM</name>
<evidence type="ECO:0000313" key="3">
    <source>
        <dbReference type="EMBL" id="PXV96088.1"/>
    </source>
</evidence>